<evidence type="ECO:0000313" key="6">
    <source>
        <dbReference type="WBParaSite" id="SRAE_2000220100.1"/>
    </source>
</evidence>
<proteinExistence type="inferred from homology"/>
<gene>
    <name evidence="4 6 7" type="ORF">SRAE_2000220100</name>
</gene>
<dbReference type="InterPro" id="IPR006671">
    <property type="entry name" value="Cyclin_N"/>
</dbReference>
<dbReference type="PANTHER" id="PTHR10177">
    <property type="entry name" value="CYCLINS"/>
    <property type="match status" value="1"/>
</dbReference>
<feature type="compositionally biased region" description="Basic and acidic residues" evidence="2">
    <location>
        <begin position="45"/>
        <end position="69"/>
    </location>
</feature>
<protein>
    <submittedName>
        <fullName evidence="4 6">Cyclin, N-terminal domain and Cyclin-like domain-containing protein</fullName>
    </submittedName>
</protein>
<dbReference type="Proteomes" id="UP000035682">
    <property type="component" value="Unplaced"/>
</dbReference>
<dbReference type="InterPro" id="IPR039361">
    <property type="entry name" value="Cyclin"/>
</dbReference>
<dbReference type="SMART" id="SM00385">
    <property type="entry name" value="CYCLIN"/>
    <property type="match status" value="1"/>
</dbReference>
<evidence type="ECO:0000313" key="5">
    <source>
        <dbReference type="Proteomes" id="UP000035682"/>
    </source>
</evidence>
<name>A0A090MYP4_STRRB</name>
<accession>A0A090MYP4</accession>
<dbReference type="AlphaFoldDB" id="A0A090MYP4"/>
<evidence type="ECO:0000313" key="4">
    <source>
        <dbReference type="EMBL" id="CEF67539.1"/>
    </source>
</evidence>
<dbReference type="InterPro" id="IPR013763">
    <property type="entry name" value="Cyclin-like_dom"/>
</dbReference>
<dbReference type="Pfam" id="PF00134">
    <property type="entry name" value="Cyclin_N"/>
    <property type="match status" value="1"/>
</dbReference>
<comment type="similarity">
    <text evidence="1">Belongs to the cyclin family.</text>
</comment>
<dbReference type="CTD" id="36379904"/>
<organism evidence="4">
    <name type="scientific">Strongyloides ratti</name>
    <name type="common">Parasitic roundworm</name>
    <dbReference type="NCBI Taxonomy" id="34506"/>
    <lineage>
        <taxon>Eukaryota</taxon>
        <taxon>Metazoa</taxon>
        <taxon>Ecdysozoa</taxon>
        <taxon>Nematoda</taxon>
        <taxon>Chromadorea</taxon>
        <taxon>Rhabditida</taxon>
        <taxon>Tylenchina</taxon>
        <taxon>Panagrolaimomorpha</taxon>
        <taxon>Strongyloidoidea</taxon>
        <taxon>Strongyloididae</taxon>
        <taxon>Strongyloides</taxon>
    </lineage>
</organism>
<dbReference type="STRING" id="34506.A0A090MYP4"/>
<evidence type="ECO:0000313" key="7">
    <source>
        <dbReference type="WormBase" id="SRAE_2000220100"/>
    </source>
</evidence>
<reference evidence="4 5" key="1">
    <citation type="submission" date="2014-09" db="EMBL/GenBank/DDBJ databases">
        <authorList>
            <person name="Martin A.A."/>
        </authorList>
    </citation>
    <scope>NUCLEOTIDE SEQUENCE</scope>
    <source>
        <strain evidence="5">ED321</strain>
        <strain evidence="4">ED321 Heterogonic</strain>
    </source>
</reference>
<reference evidence="6" key="2">
    <citation type="submission" date="2020-12" db="UniProtKB">
        <authorList>
            <consortium name="WormBaseParasite"/>
        </authorList>
    </citation>
    <scope>IDENTIFICATION</scope>
</reference>
<evidence type="ECO:0000259" key="3">
    <source>
        <dbReference type="SMART" id="SM00385"/>
    </source>
</evidence>
<sequence length="428" mass="49256">MKLRSRITNDSGKEKTNNVKNVLIKENTTENVQGDDNFCNKRKRLHEDRSKRHVLGERESKLARSKEQQTDVYSKPKSSKYCWQTEGRNSTKRKRISSVSSSNDHKKLKLALDMNDVDKVQECPIEKKLKTTEDLYGFLFSNTIKKDAEGVFDEDRLHTLLEKEKYLPTSSIADCSPASTEVDLNSRSYYQYVIVGFAMDKFHFRSETGLLAMTIFDDCWRLNLVNSNNYSLMILASVYIAAKYEETELPAIDDFSKYVFPSHTIDDITKTEIFILNAINFNLVRPLSIEISRYFALNLAYPEKGNFILDYICFVVAADNKTAHLKPSTIASCAVIIACELFNISPGNNRILLMKEITKDNLCKVLPLICEVVIDYVQLFTNGGRNKTYNIINIIFDKKRYGKLTSYFYSKLPKLLGFYEDLTEKSEK</sequence>
<dbReference type="EMBL" id="LN609529">
    <property type="protein sequence ID" value="CEF67539.1"/>
    <property type="molecule type" value="Genomic_DNA"/>
</dbReference>
<dbReference type="InterPro" id="IPR036915">
    <property type="entry name" value="Cyclin-like_sf"/>
</dbReference>
<dbReference type="SUPFAM" id="SSF47954">
    <property type="entry name" value="Cyclin-like"/>
    <property type="match status" value="1"/>
</dbReference>
<keyword evidence="1" id="KW-0195">Cyclin</keyword>
<evidence type="ECO:0000256" key="1">
    <source>
        <dbReference type="RuleBase" id="RU000383"/>
    </source>
</evidence>
<dbReference type="Gene3D" id="1.10.472.10">
    <property type="entry name" value="Cyclin-like"/>
    <property type="match status" value="2"/>
</dbReference>
<dbReference type="RefSeq" id="XP_024506739.1">
    <property type="nucleotide sequence ID" value="XM_024653243.1"/>
</dbReference>
<evidence type="ECO:0000256" key="2">
    <source>
        <dbReference type="SAM" id="MobiDB-lite"/>
    </source>
</evidence>
<dbReference type="WormBase" id="SRAE_2000220100">
    <property type="protein sequence ID" value="SRP01228"/>
    <property type="gene ID" value="WBGene00262410"/>
</dbReference>
<dbReference type="GeneID" id="36379904"/>
<dbReference type="OrthoDB" id="5590282at2759"/>
<feature type="region of interest" description="Disordered" evidence="2">
    <location>
        <begin position="42"/>
        <end position="75"/>
    </location>
</feature>
<keyword evidence="5" id="KW-1185">Reference proteome</keyword>
<dbReference type="WBParaSite" id="SRAE_2000220100.1">
    <property type="protein sequence ID" value="SRAE_2000220100.1"/>
    <property type="gene ID" value="WBGene00262410"/>
</dbReference>
<feature type="domain" description="Cyclin-like" evidence="3">
    <location>
        <begin position="192"/>
        <end position="277"/>
    </location>
</feature>
<feature type="region of interest" description="Disordered" evidence="2">
    <location>
        <begin position="1"/>
        <end position="21"/>
    </location>
</feature>
<feature type="compositionally biased region" description="Polar residues" evidence="2">
    <location>
        <begin position="1"/>
        <end position="10"/>
    </location>
</feature>